<evidence type="ECO:0000256" key="1">
    <source>
        <dbReference type="ARBA" id="ARBA00022723"/>
    </source>
</evidence>
<keyword evidence="8" id="KW-1185">Reference proteome</keyword>
<dbReference type="PANTHER" id="PTHR45798:SF88">
    <property type="entry name" value="RING-H2 FINGER PROTEIN ATL61-RELATED"/>
    <property type="match status" value="1"/>
</dbReference>
<dbReference type="RefSeq" id="XP_008788739.1">
    <property type="nucleotide sequence ID" value="XM_008790517.1"/>
</dbReference>
<dbReference type="KEGG" id="pda:103706422"/>
<evidence type="ECO:0000256" key="6">
    <source>
        <dbReference type="SAM" id="Phobius"/>
    </source>
</evidence>
<keyword evidence="6" id="KW-0812">Transmembrane</keyword>
<dbReference type="CDD" id="cd16461">
    <property type="entry name" value="RING-H2_EL5-like"/>
    <property type="match status" value="1"/>
</dbReference>
<protein>
    <submittedName>
        <fullName evidence="9">RING-H2 finger protein ATL64-like</fullName>
    </submittedName>
</protein>
<accession>A0A8B7BZW6</accession>
<proteinExistence type="predicted"/>
<dbReference type="GeneID" id="103706422"/>
<evidence type="ECO:0000313" key="8">
    <source>
        <dbReference type="Proteomes" id="UP000228380"/>
    </source>
</evidence>
<dbReference type="AlphaFoldDB" id="A0A8B7BZW6"/>
<keyword evidence="6" id="KW-1133">Transmembrane helix</keyword>
<gene>
    <name evidence="9" type="primary">LOC103706422</name>
</gene>
<dbReference type="OrthoDB" id="786957at2759"/>
<feature type="transmembrane region" description="Helical" evidence="6">
    <location>
        <begin position="34"/>
        <end position="55"/>
    </location>
</feature>
<keyword evidence="2 4" id="KW-0863">Zinc-finger</keyword>
<evidence type="ECO:0000256" key="2">
    <source>
        <dbReference type="ARBA" id="ARBA00022771"/>
    </source>
</evidence>
<dbReference type="PROSITE" id="PS50089">
    <property type="entry name" value="ZF_RING_2"/>
    <property type="match status" value="1"/>
</dbReference>
<feature type="region of interest" description="Disordered" evidence="5">
    <location>
        <begin position="1"/>
        <end position="23"/>
    </location>
</feature>
<evidence type="ECO:0000256" key="5">
    <source>
        <dbReference type="SAM" id="MobiDB-lite"/>
    </source>
</evidence>
<sequence>MNSFHEHSRRYSPRTPLPLSPSDTDGHIQLEKTLSIVFVAVFFITFGYLILKPIYRCLDRCRRRRRDLQPTTNYHNETVDIVPARFSDAYLRGIPVRVFGSESSPSSDNSGGGGGGGSEEKESCSVCLAEYVEGEETRVLPRCKHMFHKACIDQWLLTRSHLCPICRARVIELDVRRDRIENYRNTSRDRVRLHLEALVNMGPLPRVAPVF</sequence>
<dbReference type="SUPFAM" id="SSF57850">
    <property type="entry name" value="RING/U-box"/>
    <property type="match status" value="1"/>
</dbReference>
<dbReference type="InterPro" id="IPR013083">
    <property type="entry name" value="Znf_RING/FYVE/PHD"/>
</dbReference>
<dbReference type="Pfam" id="PF13639">
    <property type="entry name" value="zf-RING_2"/>
    <property type="match status" value="1"/>
</dbReference>
<evidence type="ECO:0000256" key="4">
    <source>
        <dbReference type="PROSITE-ProRule" id="PRU00175"/>
    </source>
</evidence>
<evidence type="ECO:0000313" key="9">
    <source>
        <dbReference type="RefSeq" id="XP_008788739.1"/>
    </source>
</evidence>
<dbReference type="Proteomes" id="UP000228380">
    <property type="component" value="Unplaced"/>
</dbReference>
<name>A0A8B7BZW6_PHODC</name>
<evidence type="ECO:0000259" key="7">
    <source>
        <dbReference type="PROSITE" id="PS50089"/>
    </source>
</evidence>
<keyword evidence="3" id="KW-0862">Zinc</keyword>
<dbReference type="SMART" id="SM00184">
    <property type="entry name" value="RING"/>
    <property type="match status" value="1"/>
</dbReference>
<reference evidence="9" key="1">
    <citation type="submission" date="2025-08" db="UniProtKB">
        <authorList>
            <consortium name="RefSeq"/>
        </authorList>
    </citation>
    <scope>IDENTIFICATION</scope>
    <source>
        <tissue evidence="9">Young leaves</tissue>
    </source>
</reference>
<keyword evidence="6" id="KW-0472">Membrane</keyword>
<dbReference type="Gene3D" id="3.30.40.10">
    <property type="entry name" value="Zinc/RING finger domain, C3HC4 (zinc finger)"/>
    <property type="match status" value="1"/>
</dbReference>
<feature type="domain" description="RING-type" evidence="7">
    <location>
        <begin position="124"/>
        <end position="167"/>
    </location>
</feature>
<dbReference type="InterPro" id="IPR001841">
    <property type="entry name" value="Znf_RING"/>
</dbReference>
<keyword evidence="1" id="KW-0479">Metal-binding</keyword>
<dbReference type="PANTHER" id="PTHR45798">
    <property type="entry name" value="RING-H2 FINGER PROTEIN ATL61-RELATED-RELATED"/>
    <property type="match status" value="1"/>
</dbReference>
<evidence type="ECO:0000256" key="3">
    <source>
        <dbReference type="ARBA" id="ARBA00022833"/>
    </source>
</evidence>
<dbReference type="InterPro" id="IPR052788">
    <property type="entry name" value="RING-type_E3_ligase_ATL"/>
</dbReference>
<dbReference type="GO" id="GO:0008270">
    <property type="term" value="F:zinc ion binding"/>
    <property type="evidence" value="ECO:0007669"/>
    <property type="project" value="UniProtKB-KW"/>
</dbReference>
<organism evidence="8 9">
    <name type="scientific">Phoenix dactylifera</name>
    <name type="common">Date palm</name>
    <dbReference type="NCBI Taxonomy" id="42345"/>
    <lineage>
        <taxon>Eukaryota</taxon>
        <taxon>Viridiplantae</taxon>
        <taxon>Streptophyta</taxon>
        <taxon>Embryophyta</taxon>
        <taxon>Tracheophyta</taxon>
        <taxon>Spermatophyta</taxon>
        <taxon>Magnoliopsida</taxon>
        <taxon>Liliopsida</taxon>
        <taxon>Arecaceae</taxon>
        <taxon>Coryphoideae</taxon>
        <taxon>Phoeniceae</taxon>
        <taxon>Phoenix</taxon>
    </lineage>
</organism>